<keyword evidence="4" id="KW-0479">Metal-binding</keyword>
<dbReference type="InterPro" id="IPR032284">
    <property type="entry name" value="RecQ_Zn-bd"/>
</dbReference>
<comment type="caution">
    <text evidence="20">The sequence shown here is derived from an EMBL/GenBank/DDBJ whole genome shotgun (WGS) entry which is preliminary data.</text>
</comment>
<evidence type="ECO:0000256" key="14">
    <source>
        <dbReference type="ARBA" id="ARBA00023235"/>
    </source>
</evidence>
<evidence type="ECO:0000259" key="18">
    <source>
        <dbReference type="PROSITE" id="PS51192"/>
    </source>
</evidence>
<dbReference type="Gene3D" id="1.10.10.10">
    <property type="entry name" value="Winged helix-like DNA-binding domain superfamily/Winged helix DNA-binding domain"/>
    <property type="match status" value="1"/>
</dbReference>
<dbReference type="NCBIfam" id="TIGR01389">
    <property type="entry name" value="recQ"/>
    <property type="match status" value="1"/>
</dbReference>
<keyword evidence="12" id="KW-0233">DNA recombination</keyword>
<dbReference type="Pfam" id="PF00570">
    <property type="entry name" value="HRDC"/>
    <property type="match status" value="1"/>
</dbReference>
<dbReference type="PROSITE" id="PS50967">
    <property type="entry name" value="HRDC"/>
    <property type="match status" value="1"/>
</dbReference>
<dbReference type="InterPro" id="IPR010997">
    <property type="entry name" value="HRDC-like_sf"/>
</dbReference>
<evidence type="ECO:0000256" key="5">
    <source>
        <dbReference type="ARBA" id="ARBA00022741"/>
    </source>
</evidence>
<dbReference type="Pfam" id="PF16124">
    <property type="entry name" value="RecQ_Zn_bind"/>
    <property type="match status" value="1"/>
</dbReference>
<evidence type="ECO:0000256" key="8">
    <source>
        <dbReference type="ARBA" id="ARBA00022806"/>
    </source>
</evidence>
<dbReference type="GO" id="GO:0043590">
    <property type="term" value="C:bacterial nucleoid"/>
    <property type="evidence" value="ECO:0007669"/>
    <property type="project" value="TreeGrafter"/>
</dbReference>
<dbReference type="EC" id="5.6.2.4" evidence="16"/>
<evidence type="ECO:0000256" key="12">
    <source>
        <dbReference type="ARBA" id="ARBA00023172"/>
    </source>
</evidence>
<keyword evidence="6" id="KW-0227">DNA damage</keyword>
<reference evidence="20" key="1">
    <citation type="journal article" date="2020" name="mSystems">
        <title>Genome- and Community-Level Interaction Insights into Carbon Utilization and Element Cycling Functions of Hydrothermarchaeota in Hydrothermal Sediment.</title>
        <authorList>
            <person name="Zhou Z."/>
            <person name="Liu Y."/>
            <person name="Xu W."/>
            <person name="Pan J."/>
            <person name="Luo Z.H."/>
            <person name="Li M."/>
        </authorList>
    </citation>
    <scope>NUCLEOTIDE SEQUENCE [LARGE SCALE GENOMIC DNA]</scope>
    <source>
        <strain evidence="20">HyVt-505</strain>
    </source>
</reference>
<evidence type="ECO:0000259" key="19">
    <source>
        <dbReference type="PROSITE" id="PS51194"/>
    </source>
</evidence>
<keyword evidence="11" id="KW-0238">DNA-binding</keyword>
<dbReference type="InterPro" id="IPR006293">
    <property type="entry name" value="DNA_helicase_ATP-dep_RecQ_bac"/>
</dbReference>
<feature type="domain" description="HRDC" evidence="17">
    <location>
        <begin position="533"/>
        <end position="613"/>
    </location>
</feature>
<evidence type="ECO:0000256" key="7">
    <source>
        <dbReference type="ARBA" id="ARBA00022801"/>
    </source>
</evidence>
<dbReference type="GO" id="GO:0030894">
    <property type="term" value="C:replisome"/>
    <property type="evidence" value="ECO:0007669"/>
    <property type="project" value="TreeGrafter"/>
</dbReference>
<sequence length="712" mass="79809">MNISPPITSPALQTLQTVFGYEQFRGDQAEIIEQIVNGGDALVLMPTGGGKSLCYQIPAIVRDGVGIVVSPLIALMQDQVMALRQYGVKAAYLNSSLTGAEMNEIENQLLNGELDLLYIAPERLFNGRSLNLFNQIRIALFAIDEAHCVSQWGHDFRPEYIQLSALHEQFPNIPRIALTATADAPTRNEISERLALQNAKLFNSGFDRPNIRYRISENSGNAREQLLRFIRNEHEGEVGIVYCLSRKRVEDTAAWLTSKGLTALPYHAGLSQQTRQTNQERFLREDNIIIVATIAFGMGIDKPDVRFVAHLNLPKSIEAYYQETGRAGRDGLPANAWMAYGLQDVITLRQMQEKSDADEQHKRVERHKLDAMLGLSELTTCRRQALLQYFGDSLDQACGNCDNCLTPPETWDATVAAQKALSCVHRTGQRFGVNYLIDVLRGSEQERIKQFGHDQISTYGIGKEHSATEWRGLFRQLISRSLLNVDIEGHGSLRLTEAARPVLQGKEKLMLRKQSKASKRQGERKHNTRQFNKQADTQLWNALRDCRKKLADEQGVPAFVIFHDATLADMVERQPQTLEQLGRITGIGVRKLESYGEAFLDVLVEHSQPAIVTDTVDETVQLLCQGMAPLAIAHQRDLTLTTVYNHLAKAIEQGEVELGDVIELDDKEIRAIQFAFEQSEDGKLKPVYEALEGEYSYGVLQCVRAGLINQPA</sequence>
<dbReference type="Gene3D" id="1.10.10.1390">
    <property type="entry name" value="ATP-dependent DNA helicase RecQ"/>
    <property type="match status" value="1"/>
</dbReference>
<dbReference type="InterPro" id="IPR027417">
    <property type="entry name" value="P-loop_NTPase"/>
</dbReference>
<dbReference type="SMART" id="SM00487">
    <property type="entry name" value="DEXDc"/>
    <property type="match status" value="1"/>
</dbReference>
<evidence type="ECO:0000313" key="20">
    <source>
        <dbReference type="EMBL" id="HHJ80277.1"/>
    </source>
</evidence>
<evidence type="ECO:0000256" key="13">
    <source>
        <dbReference type="ARBA" id="ARBA00023204"/>
    </source>
</evidence>
<dbReference type="InterPro" id="IPR014001">
    <property type="entry name" value="Helicase_ATP-bd"/>
</dbReference>
<keyword evidence="13" id="KW-0234">DNA repair</keyword>
<feature type="domain" description="Helicase ATP-binding" evidence="18">
    <location>
        <begin position="32"/>
        <end position="200"/>
    </location>
</feature>
<comment type="cofactor">
    <cofactor evidence="2">
        <name>Zn(2+)</name>
        <dbReference type="ChEBI" id="CHEBI:29105"/>
    </cofactor>
</comment>
<dbReference type="GO" id="GO:0003677">
    <property type="term" value="F:DNA binding"/>
    <property type="evidence" value="ECO:0007669"/>
    <property type="project" value="UniProtKB-KW"/>
</dbReference>
<keyword evidence="5" id="KW-0547">Nucleotide-binding</keyword>
<comment type="similarity">
    <text evidence="3">Belongs to the helicase family. RecQ subfamily.</text>
</comment>
<dbReference type="Pfam" id="PF09382">
    <property type="entry name" value="RQC"/>
    <property type="match status" value="1"/>
</dbReference>
<dbReference type="InterPro" id="IPR036388">
    <property type="entry name" value="WH-like_DNA-bd_sf"/>
</dbReference>
<dbReference type="CDD" id="cd17920">
    <property type="entry name" value="DEXHc_RecQ"/>
    <property type="match status" value="1"/>
</dbReference>
<dbReference type="SUPFAM" id="SSF47819">
    <property type="entry name" value="HRDC-like"/>
    <property type="match status" value="1"/>
</dbReference>
<dbReference type="NCBIfam" id="TIGR00614">
    <property type="entry name" value="recQ_fam"/>
    <property type="match status" value="1"/>
</dbReference>
<dbReference type="SMART" id="SM00490">
    <property type="entry name" value="HELICc"/>
    <property type="match status" value="1"/>
</dbReference>
<evidence type="ECO:0000256" key="16">
    <source>
        <dbReference type="NCBIfam" id="TIGR01389"/>
    </source>
</evidence>
<dbReference type="Pfam" id="PF00270">
    <property type="entry name" value="DEAD"/>
    <property type="match status" value="1"/>
</dbReference>
<dbReference type="GO" id="GO:0009432">
    <property type="term" value="P:SOS response"/>
    <property type="evidence" value="ECO:0007669"/>
    <property type="project" value="UniProtKB-UniRule"/>
</dbReference>
<dbReference type="GO" id="GO:0009378">
    <property type="term" value="F:four-way junction helicase activity"/>
    <property type="evidence" value="ECO:0007669"/>
    <property type="project" value="TreeGrafter"/>
</dbReference>
<evidence type="ECO:0000256" key="11">
    <source>
        <dbReference type="ARBA" id="ARBA00023125"/>
    </source>
</evidence>
<evidence type="ECO:0000259" key="17">
    <source>
        <dbReference type="PROSITE" id="PS50967"/>
    </source>
</evidence>
<dbReference type="FunFam" id="1.10.10.10:FF:000175">
    <property type="entry name" value="ATP-dependent DNA helicase RecQ"/>
    <property type="match status" value="1"/>
</dbReference>
<dbReference type="Gene3D" id="1.10.150.80">
    <property type="entry name" value="HRDC domain"/>
    <property type="match status" value="1"/>
</dbReference>
<evidence type="ECO:0000256" key="4">
    <source>
        <dbReference type="ARBA" id="ARBA00022723"/>
    </source>
</evidence>
<evidence type="ECO:0000256" key="9">
    <source>
        <dbReference type="ARBA" id="ARBA00022833"/>
    </source>
</evidence>
<keyword evidence="8 20" id="KW-0347">Helicase</keyword>
<dbReference type="SMART" id="SM00341">
    <property type="entry name" value="HRDC"/>
    <property type="match status" value="1"/>
</dbReference>
<dbReference type="GO" id="GO:0046872">
    <property type="term" value="F:metal ion binding"/>
    <property type="evidence" value="ECO:0007669"/>
    <property type="project" value="UniProtKB-KW"/>
</dbReference>
<dbReference type="GO" id="GO:0006310">
    <property type="term" value="P:DNA recombination"/>
    <property type="evidence" value="ECO:0007669"/>
    <property type="project" value="UniProtKB-UniRule"/>
</dbReference>
<dbReference type="PANTHER" id="PTHR13710:SF105">
    <property type="entry name" value="ATP-DEPENDENT DNA HELICASE Q1"/>
    <property type="match status" value="1"/>
</dbReference>
<dbReference type="SUPFAM" id="SSF52540">
    <property type="entry name" value="P-loop containing nucleoside triphosphate hydrolases"/>
    <property type="match status" value="2"/>
</dbReference>
<evidence type="ECO:0000256" key="3">
    <source>
        <dbReference type="ARBA" id="ARBA00005446"/>
    </source>
</evidence>
<evidence type="ECO:0000256" key="15">
    <source>
        <dbReference type="ARBA" id="ARBA00034617"/>
    </source>
</evidence>
<dbReference type="Pfam" id="PF14493">
    <property type="entry name" value="HTH_40"/>
    <property type="match status" value="1"/>
</dbReference>
<evidence type="ECO:0000256" key="10">
    <source>
        <dbReference type="ARBA" id="ARBA00022840"/>
    </source>
</evidence>
<evidence type="ECO:0000256" key="6">
    <source>
        <dbReference type="ARBA" id="ARBA00022763"/>
    </source>
</evidence>
<dbReference type="PROSITE" id="PS51194">
    <property type="entry name" value="HELICASE_CTER"/>
    <property type="match status" value="1"/>
</dbReference>
<keyword evidence="14" id="KW-0413">Isomerase</keyword>
<proteinExistence type="inferred from homology"/>
<gene>
    <name evidence="20" type="primary">recQ</name>
    <name evidence="20" type="ORF">ENJ65_01435</name>
</gene>
<dbReference type="GO" id="GO:0043138">
    <property type="term" value="F:3'-5' DNA helicase activity"/>
    <property type="evidence" value="ECO:0007669"/>
    <property type="project" value="UniProtKB-EC"/>
</dbReference>
<dbReference type="InterPro" id="IPR011545">
    <property type="entry name" value="DEAD/DEAH_box_helicase_dom"/>
</dbReference>
<evidence type="ECO:0000256" key="2">
    <source>
        <dbReference type="ARBA" id="ARBA00001947"/>
    </source>
</evidence>
<dbReference type="InterPro" id="IPR029491">
    <property type="entry name" value="Helicase_HTH"/>
</dbReference>
<dbReference type="InterPro" id="IPR001650">
    <property type="entry name" value="Helicase_C-like"/>
</dbReference>
<feature type="domain" description="Helicase C-terminal" evidence="19">
    <location>
        <begin position="222"/>
        <end position="370"/>
    </location>
</feature>
<dbReference type="GO" id="GO:0006281">
    <property type="term" value="P:DNA repair"/>
    <property type="evidence" value="ECO:0007669"/>
    <property type="project" value="UniProtKB-KW"/>
</dbReference>
<dbReference type="AlphaFoldDB" id="A0A832J8B6"/>
<dbReference type="PANTHER" id="PTHR13710">
    <property type="entry name" value="DNA HELICASE RECQ FAMILY MEMBER"/>
    <property type="match status" value="1"/>
</dbReference>
<dbReference type="CDD" id="cd18794">
    <property type="entry name" value="SF2_C_RecQ"/>
    <property type="match status" value="1"/>
</dbReference>
<evidence type="ECO:0000256" key="1">
    <source>
        <dbReference type="ARBA" id="ARBA00001946"/>
    </source>
</evidence>
<dbReference type="FunFam" id="3.40.50.300:FF:000296">
    <property type="entry name" value="ATP-dependent DNA helicase RecQ"/>
    <property type="match status" value="1"/>
</dbReference>
<dbReference type="EMBL" id="DRNF01000093">
    <property type="protein sequence ID" value="HHJ80277.1"/>
    <property type="molecule type" value="Genomic_DNA"/>
</dbReference>
<dbReference type="InterPro" id="IPR004589">
    <property type="entry name" value="DNA_helicase_ATP-dep_RecQ"/>
</dbReference>
<dbReference type="FunFam" id="3.40.50.300:FF:000156">
    <property type="entry name" value="ATP-dependent DNA helicase recQ"/>
    <property type="match status" value="1"/>
</dbReference>
<name>A0A832J8B6_9GAMM</name>
<dbReference type="InterPro" id="IPR002121">
    <property type="entry name" value="HRDC_dom"/>
</dbReference>
<dbReference type="InterPro" id="IPR018982">
    <property type="entry name" value="RQC_domain"/>
</dbReference>
<keyword evidence="9" id="KW-0862">Zinc</keyword>
<dbReference type="FunFam" id="1.10.150.80:FF:000002">
    <property type="entry name" value="ATP-dependent DNA helicase RecQ"/>
    <property type="match status" value="1"/>
</dbReference>
<dbReference type="SMART" id="SM00956">
    <property type="entry name" value="RQC"/>
    <property type="match status" value="1"/>
</dbReference>
<protein>
    <recommendedName>
        <fullName evidence="16">DNA helicase RecQ</fullName>
        <ecNumber evidence="16">5.6.2.4</ecNumber>
    </recommendedName>
</protein>
<accession>A0A832J8B6</accession>
<dbReference type="Gene3D" id="3.40.50.300">
    <property type="entry name" value="P-loop containing nucleotide triphosphate hydrolases"/>
    <property type="match status" value="2"/>
</dbReference>
<dbReference type="Proteomes" id="UP000885832">
    <property type="component" value="Unassembled WGS sequence"/>
</dbReference>
<dbReference type="GO" id="GO:0005737">
    <property type="term" value="C:cytoplasm"/>
    <property type="evidence" value="ECO:0007669"/>
    <property type="project" value="TreeGrafter"/>
</dbReference>
<keyword evidence="10" id="KW-0067">ATP-binding</keyword>
<dbReference type="PROSITE" id="PS51192">
    <property type="entry name" value="HELICASE_ATP_BIND_1"/>
    <property type="match status" value="1"/>
</dbReference>
<comment type="cofactor">
    <cofactor evidence="1">
        <name>Mg(2+)</name>
        <dbReference type="ChEBI" id="CHEBI:18420"/>
    </cofactor>
</comment>
<dbReference type="GO" id="GO:0016787">
    <property type="term" value="F:hydrolase activity"/>
    <property type="evidence" value="ECO:0007669"/>
    <property type="project" value="UniProtKB-KW"/>
</dbReference>
<dbReference type="Pfam" id="PF00271">
    <property type="entry name" value="Helicase_C"/>
    <property type="match status" value="1"/>
</dbReference>
<organism evidence="20">
    <name type="scientific">Candidatus Tenderia electrophaga</name>
    <dbReference type="NCBI Taxonomy" id="1748243"/>
    <lineage>
        <taxon>Bacteria</taxon>
        <taxon>Pseudomonadati</taxon>
        <taxon>Pseudomonadota</taxon>
        <taxon>Gammaproteobacteria</taxon>
        <taxon>Candidatus Tenderiales</taxon>
        <taxon>Candidatus Tenderiaceae</taxon>
        <taxon>Candidatus Tenderia</taxon>
    </lineage>
</organism>
<dbReference type="InterPro" id="IPR044876">
    <property type="entry name" value="HRDC_dom_sf"/>
</dbReference>
<dbReference type="GO" id="GO:0006260">
    <property type="term" value="P:DNA replication"/>
    <property type="evidence" value="ECO:0007669"/>
    <property type="project" value="InterPro"/>
</dbReference>
<comment type="catalytic activity">
    <reaction evidence="15">
        <text>Couples ATP hydrolysis with the unwinding of duplex DNA by translocating in the 3'-5' direction.</text>
        <dbReference type="EC" id="5.6.2.4"/>
    </reaction>
</comment>
<keyword evidence="7 20" id="KW-0378">Hydrolase</keyword>
<dbReference type="GO" id="GO:0005524">
    <property type="term" value="F:ATP binding"/>
    <property type="evidence" value="ECO:0007669"/>
    <property type="project" value="UniProtKB-KW"/>
</dbReference>